<dbReference type="Proteomes" id="UP001379945">
    <property type="component" value="Unassembled WGS sequence"/>
</dbReference>
<gene>
    <name evidence="1" type="ORF">AACH00_09175</name>
</gene>
<reference evidence="1 2" key="1">
    <citation type="submission" date="2024-04" db="EMBL/GenBank/DDBJ databases">
        <title>Novel species of the genus Ideonella isolated from streams.</title>
        <authorList>
            <person name="Lu H."/>
        </authorList>
    </citation>
    <scope>NUCLEOTIDE SEQUENCE [LARGE SCALE GENOMIC DNA]</scope>
    <source>
        <strain evidence="1 2">LYT19W</strain>
    </source>
</reference>
<proteinExistence type="predicted"/>
<organism evidence="1 2">
    <name type="scientific">Ideonella margarita</name>
    <dbReference type="NCBI Taxonomy" id="2984191"/>
    <lineage>
        <taxon>Bacteria</taxon>
        <taxon>Pseudomonadati</taxon>
        <taxon>Pseudomonadota</taxon>
        <taxon>Betaproteobacteria</taxon>
        <taxon>Burkholderiales</taxon>
        <taxon>Sphaerotilaceae</taxon>
        <taxon>Ideonella</taxon>
    </lineage>
</organism>
<dbReference type="EMBL" id="JBBUTI010000005">
    <property type="protein sequence ID" value="MEK8046515.1"/>
    <property type="molecule type" value="Genomic_DNA"/>
</dbReference>
<dbReference type="PANTHER" id="PTHR42194">
    <property type="entry name" value="UPF0276 PROTEIN HI_1600"/>
    <property type="match status" value="1"/>
</dbReference>
<dbReference type="RefSeq" id="WP_341398803.1">
    <property type="nucleotide sequence ID" value="NZ_JBBUTI010000005.1"/>
</dbReference>
<evidence type="ECO:0000313" key="2">
    <source>
        <dbReference type="Proteomes" id="UP001379945"/>
    </source>
</evidence>
<protein>
    <submittedName>
        <fullName evidence="1">DUF692 domain-containing protein</fullName>
    </submittedName>
</protein>
<name>A0ABU9C8E1_9BURK</name>
<comment type="caution">
    <text evidence="1">The sequence shown here is derived from an EMBL/GenBank/DDBJ whole genome shotgun (WGS) entry which is preliminary data.</text>
</comment>
<accession>A0ABU9C8E1</accession>
<dbReference type="Gene3D" id="3.20.20.150">
    <property type="entry name" value="Divalent-metal-dependent TIM barrel enzymes"/>
    <property type="match status" value="1"/>
</dbReference>
<evidence type="ECO:0000313" key="1">
    <source>
        <dbReference type="EMBL" id="MEK8046515.1"/>
    </source>
</evidence>
<dbReference type="PANTHER" id="PTHR42194:SF1">
    <property type="entry name" value="UPF0276 PROTEIN HI_1600"/>
    <property type="match status" value="1"/>
</dbReference>
<dbReference type="Pfam" id="PF05114">
    <property type="entry name" value="MbnB_TglH_ChrH"/>
    <property type="match status" value="1"/>
</dbReference>
<keyword evidence="2" id="KW-1185">Reference proteome</keyword>
<dbReference type="InterPro" id="IPR007801">
    <property type="entry name" value="MbnB/TglH/ChrH"/>
</dbReference>
<sequence length="317" mass="33856">MPLPLTSATPMLSSTSSPAAVPVHALPDAADMASVGVGWRQPHERALLAQRPALGFIEVHSENFFAPGGAALAALELAAERYPISLHGVCLALGSACGLDAWHLDQLAALVARVGPVRVSDHACFARAQLPGHAVPVHGSDLLPVAFTQASLGLMVRHVQQVQERLKRPLLIEHLSACVRWAEQDMTEPAFFNAICRQAGCGVLLDVNNLVVNALNGGVSEPVRAACAWIDELDVSTVGEVHLAGFNDEGPLVIDDHGSLVRDEVWQVYEHAVRRLGRPIPTLVEWDTDIPSFDVLLGEAAQAARIQQRVLSQGVLA</sequence>
<dbReference type="NCBIfam" id="NF003818">
    <property type="entry name" value="PRK05409.1"/>
    <property type="match status" value="1"/>
</dbReference>